<comment type="caution">
    <text evidence="2">The sequence shown here is derived from an EMBL/GenBank/DDBJ whole genome shotgun (WGS) entry which is preliminary data.</text>
</comment>
<feature type="compositionally biased region" description="Basic and acidic residues" evidence="1">
    <location>
        <begin position="35"/>
        <end position="54"/>
    </location>
</feature>
<keyword evidence="3" id="KW-1185">Reference proteome</keyword>
<feature type="region of interest" description="Disordered" evidence="1">
    <location>
        <begin position="161"/>
        <end position="187"/>
    </location>
</feature>
<dbReference type="EMBL" id="JAWDGP010005309">
    <property type="protein sequence ID" value="KAK3757911.1"/>
    <property type="molecule type" value="Genomic_DNA"/>
</dbReference>
<sequence length="233" mass="25957">MDAWGNSRCGAIDALEMEGRGERTEVNTWTDQSVLEHRPEVDGRLGDGGEERGRKSTPGLTSQCWNIALRLMDAWGNSRCGAIDALEMEGRREDGSQHLDQPRWRGEERPGPTGQCWNIALRLMDAWGNSRCGAIDALEMEERRGERTEVNTWTDRSVLEHRPEVDGRLGDGGEERGRKSTPGPTSQCWNIALRLMDAWGNSRCGAIDALEMEGRREDGSQHLDRPVSVGTSP</sequence>
<name>A0AAE0YWF7_9GAST</name>
<evidence type="ECO:0000313" key="3">
    <source>
        <dbReference type="Proteomes" id="UP001283361"/>
    </source>
</evidence>
<feature type="compositionally biased region" description="Basic and acidic residues" evidence="1">
    <location>
        <begin position="161"/>
        <end position="178"/>
    </location>
</feature>
<protein>
    <submittedName>
        <fullName evidence="2">Uncharacterized protein</fullName>
    </submittedName>
</protein>
<feature type="region of interest" description="Disordered" evidence="1">
    <location>
        <begin position="35"/>
        <end position="58"/>
    </location>
</feature>
<reference evidence="2" key="1">
    <citation type="journal article" date="2023" name="G3 (Bethesda)">
        <title>A reference genome for the long-term kleptoplast-retaining sea slug Elysia crispata morphotype clarki.</title>
        <authorList>
            <person name="Eastman K.E."/>
            <person name="Pendleton A.L."/>
            <person name="Shaikh M.A."/>
            <person name="Suttiyut T."/>
            <person name="Ogas R."/>
            <person name="Tomko P."/>
            <person name="Gavelis G."/>
            <person name="Widhalm J.R."/>
            <person name="Wisecaver J.H."/>
        </authorList>
    </citation>
    <scope>NUCLEOTIDE SEQUENCE</scope>
    <source>
        <strain evidence="2">ECLA1</strain>
    </source>
</reference>
<evidence type="ECO:0000313" key="2">
    <source>
        <dbReference type="EMBL" id="KAK3757911.1"/>
    </source>
</evidence>
<dbReference type="Proteomes" id="UP001283361">
    <property type="component" value="Unassembled WGS sequence"/>
</dbReference>
<feature type="region of interest" description="Disordered" evidence="1">
    <location>
        <begin position="214"/>
        <end position="233"/>
    </location>
</feature>
<feature type="compositionally biased region" description="Basic and acidic residues" evidence="1">
    <location>
        <begin position="214"/>
        <end position="225"/>
    </location>
</feature>
<feature type="compositionally biased region" description="Basic and acidic residues" evidence="1">
    <location>
        <begin position="91"/>
        <end position="110"/>
    </location>
</feature>
<feature type="region of interest" description="Disordered" evidence="1">
    <location>
        <begin position="91"/>
        <end position="111"/>
    </location>
</feature>
<gene>
    <name evidence="2" type="ORF">RRG08_002895</name>
</gene>
<accession>A0AAE0YWF7</accession>
<organism evidence="2 3">
    <name type="scientific">Elysia crispata</name>
    <name type="common">lettuce slug</name>
    <dbReference type="NCBI Taxonomy" id="231223"/>
    <lineage>
        <taxon>Eukaryota</taxon>
        <taxon>Metazoa</taxon>
        <taxon>Spiralia</taxon>
        <taxon>Lophotrochozoa</taxon>
        <taxon>Mollusca</taxon>
        <taxon>Gastropoda</taxon>
        <taxon>Heterobranchia</taxon>
        <taxon>Euthyneura</taxon>
        <taxon>Panpulmonata</taxon>
        <taxon>Sacoglossa</taxon>
        <taxon>Placobranchoidea</taxon>
        <taxon>Plakobranchidae</taxon>
        <taxon>Elysia</taxon>
    </lineage>
</organism>
<dbReference type="AlphaFoldDB" id="A0AAE0YWF7"/>
<evidence type="ECO:0000256" key="1">
    <source>
        <dbReference type="SAM" id="MobiDB-lite"/>
    </source>
</evidence>
<proteinExistence type="predicted"/>